<keyword evidence="3 7" id="KW-0274">FAD</keyword>
<comment type="similarity">
    <text evidence="1 7">Belongs to the class-II pyridine nucleotide-disulfide oxidoreductase family.</text>
</comment>
<dbReference type="InterPro" id="IPR008255">
    <property type="entry name" value="Pyr_nucl-diS_OxRdtase_2_AS"/>
</dbReference>
<dbReference type="GO" id="GO:0004791">
    <property type="term" value="F:thioredoxin-disulfide reductase (NADPH) activity"/>
    <property type="evidence" value="ECO:0007669"/>
    <property type="project" value="UniProtKB-UniRule"/>
</dbReference>
<dbReference type="InterPro" id="IPR036188">
    <property type="entry name" value="FAD/NAD-bd_sf"/>
</dbReference>
<dbReference type="OrthoDB" id="9806179at2"/>
<accession>A0A455TA84</accession>
<evidence type="ECO:0000313" key="10">
    <source>
        <dbReference type="EMBL" id="BBI01257.1"/>
    </source>
</evidence>
<dbReference type="Gene3D" id="3.50.50.60">
    <property type="entry name" value="FAD/NAD(P)-binding domain"/>
    <property type="match status" value="2"/>
</dbReference>
<evidence type="ECO:0000313" key="11">
    <source>
        <dbReference type="Proteomes" id="UP000317544"/>
    </source>
</evidence>
<keyword evidence="8" id="KW-0521">NADP</keyword>
<evidence type="ECO:0000256" key="2">
    <source>
        <dbReference type="ARBA" id="ARBA00022630"/>
    </source>
</evidence>
<dbReference type="SUPFAM" id="SSF51905">
    <property type="entry name" value="FAD/NAD(P)-binding domain"/>
    <property type="match status" value="1"/>
</dbReference>
<dbReference type="Proteomes" id="UP000317544">
    <property type="component" value="Chromosome"/>
</dbReference>
<comment type="subunit">
    <text evidence="7">Homodimer.</text>
</comment>
<evidence type="ECO:0000256" key="3">
    <source>
        <dbReference type="ARBA" id="ARBA00022827"/>
    </source>
</evidence>
<dbReference type="InterPro" id="IPR005982">
    <property type="entry name" value="Thioredox_Rdtase"/>
</dbReference>
<reference evidence="10 11" key="1">
    <citation type="journal article" date="2019" name="Proc. Natl. Acad. Sci. U.S.A.">
        <title>Exaggeration and cooption of innate immunity for social defense.</title>
        <authorList>
            <person name="Kutsukake M."/>
            <person name="Moriyama M."/>
            <person name="Shigenobu S."/>
            <person name="Meng X.-Y."/>
            <person name="Nikoh N."/>
            <person name="Noda C."/>
            <person name="Kobayashi S."/>
            <person name="Fukatsu T."/>
        </authorList>
    </citation>
    <scope>NUCLEOTIDE SEQUENCE [LARGE SCALE GENOMIC DNA]</scope>
    <source>
        <strain evidence="10 11">Nmo</strain>
    </source>
</reference>
<keyword evidence="11" id="KW-1185">Reference proteome</keyword>
<protein>
    <recommendedName>
        <fullName evidence="7">Thioredoxin reductase</fullName>
        <ecNumber evidence="7">1.8.1.9</ecNumber>
    </recommendedName>
</protein>
<dbReference type="Pfam" id="PF07992">
    <property type="entry name" value="Pyr_redox_2"/>
    <property type="match status" value="1"/>
</dbReference>
<keyword evidence="4 7" id="KW-0560">Oxidoreductase</keyword>
<dbReference type="PRINTS" id="PR00368">
    <property type="entry name" value="FADPNR"/>
</dbReference>
<evidence type="ECO:0000256" key="4">
    <source>
        <dbReference type="ARBA" id="ARBA00023002"/>
    </source>
</evidence>
<comment type="catalytic activity">
    <reaction evidence="7">
        <text>[thioredoxin]-dithiol + NADP(+) = [thioredoxin]-disulfide + NADPH + H(+)</text>
        <dbReference type="Rhea" id="RHEA:20345"/>
        <dbReference type="Rhea" id="RHEA-COMP:10698"/>
        <dbReference type="Rhea" id="RHEA-COMP:10700"/>
        <dbReference type="ChEBI" id="CHEBI:15378"/>
        <dbReference type="ChEBI" id="CHEBI:29950"/>
        <dbReference type="ChEBI" id="CHEBI:50058"/>
        <dbReference type="ChEBI" id="CHEBI:57783"/>
        <dbReference type="ChEBI" id="CHEBI:58349"/>
        <dbReference type="EC" id="1.8.1.9"/>
    </reaction>
</comment>
<evidence type="ECO:0000256" key="1">
    <source>
        <dbReference type="ARBA" id="ARBA00009333"/>
    </source>
</evidence>
<dbReference type="GO" id="GO:0005737">
    <property type="term" value="C:cytoplasm"/>
    <property type="evidence" value="ECO:0007669"/>
    <property type="project" value="InterPro"/>
</dbReference>
<evidence type="ECO:0000256" key="6">
    <source>
        <dbReference type="ARBA" id="ARBA00023284"/>
    </source>
</evidence>
<evidence type="ECO:0000256" key="5">
    <source>
        <dbReference type="ARBA" id="ARBA00023157"/>
    </source>
</evidence>
<keyword evidence="6 7" id="KW-0676">Redox-active center</keyword>
<dbReference type="RefSeq" id="WP_158344898.1">
    <property type="nucleotide sequence ID" value="NZ_AP019379.1"/>
</dbReference>
<sequence>MKIHKNKIYKLIIIGTGPAGYTASIYSARANLNPLLITGPLQGGQLINTNKVENWPGQNMTISGFNLMNKFYKQSIKFKTEIIIDEVEKVFFKKKPIVLIGTNTYITHSLIIATGANPRYLGLQSENIFKNKGISTCAICDGFFYKNKEVAVVGGGNTALEEALYLSKISNRVHLIHRNNFFKAEKILVKKILSKVQKKSIILYTNFVIKDILGDHKTIKSIQIQSTIDKKCTKIVYISGLFIAIGSYPNTKIFDNQLKMHNGYINTKGGIHGGATMTSIPGIFAAGDVVDHIYKQAITAAASGCMAAIDAEKYLENYNS</sequence>
<dbReference type="InterPro" id="IPR050097">
    <property type="entry name" value="Ferredoxin-NADP_redctase_2"/>
</dbReference>
<organism evidence="10 11">
    <name type="scientific">Buchnera aphidicola</name>
    <name type="common">Nipponaphis monzeni</name>
    <dbReference type="NCBI Taxonomy" id="2495405"/>
    <lineage>
        <taxon>Bacteria</taxon>
        <taxon>Pseudomonadati</taxon>
        <taxon>Pseudomonadota</taxon>
        <taxon>Gammaproteobacteria</taxon>
        <taxon>Enterobacterales</taxon>
        <taxon>Erwiniaceae</taxon>
        <taxon>Buchnera</taxon>
    </lineage>
</organism>
<evidence type="ECO:0000256" key="8">
    <source>
        <dbReference type="RuleBase" id="RU003881"/>
    </source>
</evidence>
<dbReference type="NCBIfam" id="TIGR01292">
    <property type="entry name" value="TRX_reduct"/>
    <property type="match status" value="1"/>
</dbReference>
<keyword evidence="5" id="KW-1015">Disulfide bond</keyword>
<proteinExistence type="inferred from homology"/>
<dbReference type="EMBL" id="AP019379">
    <property type="protein sequence ID" value="BBI01257.1"/>
    <property type="molecule type" value="Genomic_DNA"/>
</dbReference>
<dbReference type="GO" id="GO:0019430">
    <property type="term" value="P:removal of superoxide radicals"/>
    <property type="evidence" value="ECO:0007669"/>
    <property type="project" value="UniProtKB-UniRule"/>
</dbReference>
<evidence type="ECO:0000259" key="9">
    <source>
        <dbReference type="Pfam" id="PF07992"/>
    </source>
</evidence>
<comment type="cofactor">
    <cofactor evidence="8">
        <name>FAD</name>
        <dbReference type="ChEBI" id="CHEBI:57692"/>
    </cofactor>
    <text evidence="8">Binds 1 FAD per subunit.</text>
</comment>
<keyword evidence="2 7" id="KW-0285">Flavoprotein</keyword>
<name>A0A455TA84_9GAMM</name>
<evidence type="ECO:0000256" key="7">
    <source>
        <dbReference type="RuleBase" id="RU003880"/>
    </source>
</evidence>
<dbReference type="AlphaFoldDB" id="A0A455TA84"/>
<dbReference type="PRINTS" id="PR00469">
    <property type="entry name" value="PNDRDTASEII"/>
</dbReference>
<dbReference type="PANTHER" id="PTHR48105">
    <property type="entry name" value="THIOREDOXIN REDUCTASE 1-RELATED-RELATED"/>
    <property type="match status" value="1"/>
</dbReference>
<dbReference type="EC" id="1.8.1.9" evidence="7"/>
<feature type="domain" description="FAD/NAD(P)-binding" evidence="9">
    <location>
        <begin position="9"/>
        <end position="304"/>
    </location>
</feature>
<gene>
    <name evidence="10" type="primary">trxB</name>
    <name evidence="10" type="ORF">BUCNMO_249</name>
</gene>
<dbReference type="InterPro" id="IPR023753">
    <property type="entry name" value="FAD/NAD-binding_dom"/>
</dbReference>
<dbReference type="PROSITE" id="PS00573">
    <property type="entry name" value="PYRIDINE_REDOX_2"/>
    <property type="match status" value="1"/>
</dbReference>